<dbReference type="EMBL" id="CP147251">
    <property type="protein sequence ID" value="WYJ76450.1"/>
    <property type="molecule type" value="Genomic_DNA"/>
</dbReference>
<dbReference type="CDD" id="cd00586">
    <property type="entry name" value="4HBT"/>
    <property type="match status" value="2"/>
</dbReference>
<reference evidence="10 11" key="2">
    <citation type="submission" date="2024-03" db="EMBL/GenBank/DDBJ databases">
        <title>The Genome Sequence of Enterococcus sp. DIV2402.</title>
        <authorList>
            <consortium name="The Broad Institute Genomics Platform"/>
            <consortium name="The Broad Institute Microbial Omics Core"/>
            <consortium name="The Broad Institute Genomic Center for Infectious Diseases"/>
            <person name="Earl A."/>
            <person name="Manson A."/>
            <person name="Gilmore M."/>
            <person name="Schwartman J."/>
            <person name="Shea T."/>
            <person name="Abouelleil A."/>
            <person name="Cao P."/>
            <person name="Chapman S."/>
            <person name="Cusick C."/>
            <person name="Young S."/>
            <person name="Neafsey D."/>
            <person name="Nusbaum C."/>
            <person name="Birren B."/>
        </authorList>
    </citation>
    <scope>NUCLEOTIDE SEQUENCE [LARGE SCALE GENOMIC DNA]</scope>
    <source>
        <strain evidence="10 11">DIV2402</strain>
    </source>
</reference>
<name>A0ABZ2SLJ6_9ENTE</name>
<evidence type="ECO:0000259" key="8">
    <source>
        <dbReference type="Pfam" id="PF01643"/>
    </source>
</evidence>
<keyword evidence="11" id="KW-1185">Reference proteome</keyword>
<sequence>MATKYTTPHDVVAYECDVNGTMKLSTMIAVAIKVSEEQSNQLNRGSDFVQQFGLTWIVTNYQFFITRLPKAGEKINVTTQAQEYNKYFCYRHFWITTQDGEELVRIATIFALMNLETRKMSSVPSEIIEPYESEKITKIKRYPKIDKVEHGVSLPFRVRFYDIDGNQHVNNSIYFNWMMDVLGYDFLTSHVPTYLNIRFDKEVEYGNEVESHYEILQEEGIKSRHEIRIGDQTYCEALIEWQTKA</sequence>
<evidence type="ECO:0000259" key="9">
    <source>
        <dbReference type="Pfam" id="PF20791"/>
    </source>
</evidence>
<evidence type="ECO:0000256" key="2">
    <source>
        <dbReference type="ARBA" id="ARBA00022516"/>
    </source>
</evidence>
<evidence type="ECO:0000256" key="1">
    <source>
        <dbReference type="ARBA" id="ARBA00006500"/>
    </source>
</evidence>
<organism evidence="10 11">
    <name type="scientific">Candidatus Enterococcus lowellii</name>
    <dbReference type="NCBI Taxonomy" id="2230877"/>
    <lineage>
        <taxon>Bacteria</taxon>
        <taxon>Bacillati</taxon>
        <taxon>Bacillota</taxon>
        <taxon>Bacilli</taxon>
        <taxon>Lactobacillales</taxon>
        <taxon>Enterococcaceae</taxon>
        <taxon>Enterococcus</taxon>
    </lineage>
</organism>
<proteinExistence type="inferred from homology"/>
<dbReference type="PANTHER" id="PTHR31727">
    <property type="entry name" value="OLEOYL-ACYL CARRIER PROTEIN THIOESTERASE 1, CHLOROPLASTIC"/>
    <property type="match status" value="1"/>
</dbReference>
<keyword evidence="7" id="KW-0275">Fatty acid biosynthesis</keyword>
<evidence type="ECO:0000256" key="5">
    <source>
        <dbReference type="ARBA" id="ARBA00022946"/>
    </source>
</evidence>
<dbReference type="InterPro" id="IPR029069">
    <property type="entry name" value="HotDog_dom_sf"/>
</dbReference>
<feature type="domain" description="Acyl-ACP thioesterase N-terminal hotdog" evidence="8">
    <location>
        <begin position="4"/>
        <end position="131"/>
    </location>
</feature>
<dbReference type="Proteomes" id="UP000664701">
    <property type="component" value="Chromosome"/>
</dbReference>
<dbReference type="GO" id="GO:0016787">
    <property type="term" value="F:hydrolase activity"/>
    <property type="evidence" value="ECO:0007669"/>
    <property type="project" value="UniProtKB-KW"/>
</dbReference>
<keyword evidence="2" id="KW-0444">Lipid biosynthesis</keyword>
<accession>A0ABZ2SLJ6</accession>
<dbReference type="PANTHER" id="PTHR31727:SF6">
    <property type="entry name" value="OLEOYL-ACYL CARRIER PROTEIN THIOESTERASE 1, CHLOROPLASTIC"/>
    <property type="match status" value="1"/>
</dbReference>
<dbReference type="RefSeq" id="WP_207941443.1">
    <property type="nucleotide sequence ID" value="NZ_CP147251.1"/>
</dbReference>
<evidence type="ECO:0000256" key="6">
    <source>
        <dbReference type="ARBA" id="ARBA00023098"/>
    </source>
</evidence>
<gene>
    <name evidence="10" type="ORF">DOK78_001082</name>
</gene>
<evidence type="ECO:0000256" key="7">
    <source>
        <dbReference type="ARBA" id="ARBA00023160"/>
    </source>
</evidence>
<feature type="domain" description="Acyl-ACP thioesterase-like C-terminal" evidence="9">
    <location>
        <begin position="148"/>
        <end position="242"/>
    </location>
</feature>
<dbReference type="InterPro" id="IPR045023">
    <property type="entry name" value="FATA/B"/>
</dbReference>
<evidence type="ECO:0000256" key="4">
    <source>
        <dbReference type="ARBA" id="ARBA00022832"/>
    </source>
</evidence>
<reference evidence="10 11" key="1">
    <citation type="submission" date="2021-03" db="EMBL/GenBank/DDBJ databases">
        <authorList>
            <person name="Gilmore M.S."/>
            <person name="Schwartzman J."/>
            <person name="Van Tyne D."/>
            <person name="Martin M."/>
            <person name="Earl A.M."/>
            <person name="Manson A.L."/>
            <person name="Straub T."/>
            <person name="Salamzade R."/>
            <person name="Saavedra J."/>
            <person name="Lebreton F."/>
            <person name="Prichula J."/>
            <person name="Schaufler K."/>
            <person name="Gaca A."/>
            <person name="Sgardioli B."/>
            <person name="Wagenaar J."/>
            <person name="Strong T."/>
        </authorList>
    </citation>
    <scope>NUCLEOTIDE SEQUENCE [LARGE SCALE GENOMIC DNA]</scope>
    <source>
        <strain evidence="10 11">DIV2402</strain>
    </source>
</reference>
<dbReference type="SUPFAM" id="SSF54637">
    <property type="entry name" value="Thioesterase/thiol ester dehydrase-isomerase"/>
    <property type="match status" value="2"/>
</dbReference>
<evidence type="ECO:0000256" key="3">
    <source>
        <dbReference type="ARBA" id="ARBA00022801"/>
    </source>
</evidence>
<evidence type="ECO:0000313" key="10">
    <source>
        <dbReference type="EMBL" id="WYJ76450.1"/>
    </source>
</evidence>
<dbReference type="Pfam" id="PF01643">
    <property type="entry name" value="Acyl-ACP_TE"/>
    <property type="match status" value="1"/>
</dbReference>
<keyword evidence="6" id="KW-0443">Lipid metabolism</keyword>
<dbReference type="Gene3D" id="3.10.129.10">
    <property type="entry name" value="Hotdog Thioesterase"/>
    <property type="match status" value="1"/>
</dbReference>
<keyword evidence="5" id="KW-0809">Transit peptide</keyword>
<dbReference type="InterPro" id="IPR049427">
    <property type="entry name" value="Acyl-ACP_TE_C"/>
</dbReference>
<comment type="similarity">
    <text evidence="1">Belongs to the acyl-ACP thioesterase family.</text>
</comment>
<evidence type="ECO:0000313" key="11">
    <source>
        <dbReference type="Proteomes" id="UP000664701"/>
    </source>
</evidence>
<keyword evidence="3 10" id="KW-0378">Hydrolase</keyword>
<dbReference type="Pfam" id="PF20791">
    <property type="entry name" value="Acyl-ACP_TE_C"/>
    <property type="match status" value="1"/>
</dbReference>
<keyword evidence="4" id="KW-0276">Fatty acid metabolism</keyword>
<dbReference type="InterPro" id="IPR002864">
    <property type="entry name" value="Acyl-ACP_thioesterase_NHD"/>
</dbReference>
<protein>
    <submittedName>
        <fullName evidence="10">Medium-chain acyl-[acyl-carrier-protein] hydrolase</fullName>
    </submittedName>
</protein>